<dbReference type="GO" id="GO:0006281">
    <property type="term" value="P:DNA repair"/>
    <property type="evidence" value="ECO:0007669"/>
    <property type="project" value="UniProtKB-KW"/>
</dbReference>
<dbReference type="SUPFAM" id="SSF56091">
    <property type="entry name" value="DNA ligase/mRNA capping enzyme, catalytic domain"/>
    <property type="match status" value="1"/>
</dbReference>
<keyword evidence="6" id="KW-0227">DNA damage</keyword>
<keyword evidence="7" id="KW-0234">DNA repair</keyword>
<evidence type="ECO:0000259" key="8">
    <source>
        <dbReference type="PROSITE" id="PS50160"/>
    </source>
</evidence>
<proteinExistence type="inferred from homology"/>
<evidence type="ECO:0000256" key="7">
    <source>
        <dbReference type="ARBA" id="ARBA00023204"/>
    </source>
</evidence>
<dbReference type="PROSITE" id="PS50160">
    <property type="entry name" value="DNA_LIGASE_A3"/>
    <property type="match status" value="1"/>
</dbReference>
<dbReference type="GO" id="GO:0005524">
    <property type="term" value="F:ATP binding"/>
    <property type="evidence" value="ECO:0007669"/>
    <property type="project" value="InterPro"/>
</dbReference>
<keyword evidence="10" id="KW-1185">Reference proteome</keyword>
<comment type="cofactor">
    <cofactor evidence="1">
        <name>a divalent metal cation</name>
        <dbReference type="ChEBI" id="CHEBI:60240"/>
    </cofactor>
</comment>
<dbReference type="InterPro" id="IPR012310">
    <property type="entry name" value="DNA_ligase_ATP-dep_cent"/>
</dbReference>
<dbReference type="SUPFAM" id="SSF50249">
    <property type="entry name" value="Nucleic acid-binding proteins"/>
    <property type="match status" value="1"/>
</dbReference>
<evidence type="ECO:0000313" key="9">
    <source>
        <dbReference type="EMBL" id="QYW05843.1"/>
    </source>
</evidence>
<dbReference type="GO" id="GO:0006310">
    <property type="term" value="P:DNA recombination"/>
    <property type="evidence" value="ECO:0007669"/>
    <property type="project" value="InterPro"/>
</dbReference>
<accession>A0AAE8BLH3</accession>
<dbReference type="GO" id="GO:0003910">
    <property type="term" value="F:DNA ligase (ATP) activity"/>
    <property type="evidence" value="ECO:0007669"/>
    <property type="project" value="InterPro"/>
</dbReference>
<evidence type="ECO:0000256" key="1">
    <source>
        <dbReference type="ARBA" id="ARBA00001968"/>
    </source>
</evidence>
<dbReference type="InterPro" id="IPR050326">
    <property type="entry name" value="NAD_dep_DNA_ligaseB"/>
</dbReference>
<dbReference type="EMBL" id="MZ592920">
    <property type="protein sequence ID" value="QYW05843.1"/>
    <property type="molecule type" value="Genomic_DNA"/>
</dbReference>
<evidence type="ECO:0000313" key="10">
    <source>
        <dbReference type="Proteomes" id="UP000828797"/>
    </source>
</evidence>
<keyword evidence="4 9" id="KW-0436">Ligase</keyword>
<dbReference type="KEGG" id="vg:77923870"/>
<evidence type="ECO:0000256" key="5">
    <source>
        <dbReference type="ARBA" id="ARBA00022705"/>
    </source>
</evidence>
<dbReference type="Gene3D" id="2.40.50.140">
    <property type="entry name" value="Nucleic acid-binding proteins"/>
    <property type="match status" value="1"/>
</dbReference>
<dbReference type="Pfam" id="PF14743">
    <property type="entry name" value="DNA_ligase_OB_2"/>
    <property type="match status" value="1"/>
</dbReference>
<dbReference type="Gene3D" id="3.30.470.30">
    <property type="entry name" value="DNA ligase/mRNA capping enzyme"/>
    <property type="match status" value="1"/>
</dbReference>
<evidence type="ECO:0000256" key="2">
    <source>
        <dbReference type="ARBA" id="ARBA00007572"/>
    </source>
</evidence>
<dbReference type="PROSITE" id="PS00333">
    <property type="entry name" value="DNA_LIGASE_A2"/>
    <property type="match status" value="1"/>
</dbReference>
<sequence length="298" mass="34445">MALAVMKGISYTRKRLEQWLAQDGKVVVQPKRDELRCIVRVLPDSVTYTSASDKPLHNLQMFDEYWRTVARLTGLHVFDCGVMVNDSFDLTKRVLRSSKKVYHLDGTYTHEIKDKKEVIFLGRLNAKFWLYDLPTFSAPYKDRLNRMQNIELQFPAIIGVPKTEFVGTVNQVETWMEDYTFSGHEGAMVKRIEHDYKVGRTSDWMKMKPEEEEDGEIIGYIEGQGKYEGLIGSIKVRFADGSECAASGMSDAVRVAISADREGYLGRIVEIRYMQRDSKAGYRHPRFYRFHPDKTSLK</sequence>
<dbReference type="RefSeq" id="YP_010648431.1">
    <property type="nucleotide sequence ID" value="NC_070758.1"/>
</dbReference>
<evidence type="ECO:0000256" key="3">
    <source>
        <dbReference type="ARBA" id="ARBA00013308"/>
    </source>
</evidence>
<evidence type="ECO:0000256" key="6">
    <source>
        <dbReference type="ARBA" id="ARBA00022763"/>
    </source>
</evidence>
<dbReference type="Proteomes" id="UP000828797">
    <property type="component" value="Segment"/>
</dbReference>
<dbReference type="Pfam" id="PF01068">
    <property type="entry name" value="DNA_ligase_A_M"/>
    <property type="match status" value="1"/>
</dbReference>
<protein>
    <recommendedName>
        <fullName evidence="3">DNA ligase</fullName>
    </recommendedName>
</protein>
<feature type="domain" description="ATP-dependent DNA ligase family profile" evidence="8">
    <location>
        <begin position="128"/>
        <end position="219"/>
    </location>
</feature>
<dbReference type="InterPro" id="IPR016059">
    <property type="entry name" value="DNA_ligase_ATP-dep_CS"/>
</dbReference>
<dbReference type="InterPro" id="IPR012340">
    <property type="entry name" value="NA-bd_OB-fold"/>
</dbReference>
<dbReference type="GeneID" id="77923870"/>
<reference evidence="9" key="1">
    <citation type="submission" date="2021-07" db="EMBL/GenBank/DDBJ databases">
        <authorList>
            <person name="Wang J."/>
            <person name="Yang M."/>
        </authorList>
    </citation>
    <scope>NUCLEOTIDE SEQUENCE</scope>
</reference>
<dbReference type="PANTHER" id="PTHR47810">
    <property type="entry name" value="DNA LIGASE"/>
    <property type="match status" value="1"/>
</dbReference>
<comment type="similarity">
    <text evidence="2">Belongs to the ATP-dependent DNA ligase family.</text>
</comment>
<organism evidence="9 10">
    <name type="scientific">Vibrio phage vB_VpaP_G1</name>
    <dbReference type="NCBI Taxonomy" id="2862773"/>
    <lineage>
        <taxon>Viruses</taxon>
        <taxon>Duplodnaviria</taxon>
        <taxon>Heunggongvirae</taxon>
        <taxon>Uroviricota</taxon>
        <taxon>Caudoviricetes</taxon>
        <taxon>Autographivirales</taxon>
        <taxon>Youngvirus</taxon>
        <taxon>Youngvirus G1</taxon>
    </lineage>
</organism>
<dbReference type="PANTHER" id="PTHR47810:SF1">
    <property type="entry name" value="DNA LIGASE B"/>
    <property type="match status" value="1"/>
</dbReference>
<dbReference type="InterPro" id="IPR029319">
    <property type="entry name" value="DNA_ligase_OB"/>
</dbReference>
<name>A0AAE8BLH3_9CAUD</name>
<evidence type="ECO:0000256" key="4">
    <source>
        <dbReference type="ARBA" id="ARBA00022598"/>
    </source>
</evidence>
<dbReference type="GO" id="GO:0006260">
    <property type="term" value="P:DNA replication"/>
    <property type="evidence" value="ECO:0007669"/>
    <property type="project" value="UniProtKB-KW"/>
</dbReference>
<keyword evidence="5" id="KW-0235">DNA replication</keyword>